<dbReference type="InterPro" id="IPR024072">
    <property type="entry name" value="DHFR-like_dom_sf"/>
</dbReference>
<keyword evidence="3" id="KW-1185">Reference proteome</keyword>
<evidence type="ECO:0000259" key="1">
    <source>
        <dbReference type="Pfam" id="PF01872"/>
    </source>
</evidence>
<dbReference type="GO" id="GO:0009231">
    <property type="term" value="P:riboflavin biosynthetic process"/>
    <property type="evidence" value="ECO:0007669"/>
    <property type="project" value="InterPro"/>
</dbReference>
<evidence type="ECO:0000313" key="2">
    <source>
        <dbReference type="EMBL" id="SDL42024.1"/>
    </source>
</evidence>
<dbReference type="RefSeq" id="WP_218118379.1">
    <property type="nucleotide sequence ID" value="NZ_FNGP01000002.1"/>
</dbReference>
<name>A0A1G9JXX5_9ACTN</name>
<sequence length="186" mass="20667">MGTLSYGMTASLDGFVNSADGTFDWGTPDEEVHDFILEQQQRIGTYLIGRRMFETMRVWDEDDFVAGMEEPYVQFTPIWRAADKIVFSSSLEDPGIPRTRVERSLDIDAIRRLKSSSAKDLEVAGPTLGAAFLRAGIVDELCLYIAPVVVGGGTRLFQEGLSLNLTLLEERRFGSGTVFLRYGVLS</sequence>
<gene>
    <name evidence="2" type="ORF">SAMN04488242_1515</name>
</gene>
<dbReference type="InterPro" id="IPR050765">
    <property type="entry name" value="Riboflavin_Biosynth_HTPR"/>
</dbReference>
<proteinExistence type="predicted"/>
<dbReference type="SUPFAM" id="SSF53597">
    <property type="entry name" value="Dihydrofolate reductase-like"/>
    <property type="match status" value="1"/>
</dbReference>
<dbReference type="PANTHER" id="PTHR38011">
    <property type="entry name" value="DIHYDROFOLATE REDUCTASE FAMILY PROTEIN (AFU_ORTHOLOGUE AFUA_8G06820)"/>
    <property type="match status" value="1"/>
</dbReference>
<organism evidence="2 3">
    <name type="scientific">Tessaracoccus oleiagri</name>
    <dbReference type="NCBI Taxonomy" id="686624"/>
    <lineage>
        <taxon>Bacteria</taxon>
        <taxon>Bacillati</taxon>
        <taxon>Actinomycetota</taxon>
        <taxon>Actinomycetes</taxon>
        <taxon>Propionibacteriales</taxon>
        <taxon>Propionibacteriaceae</taxon>
        <taxon>Tessaracoccus</taxon>
    </lineage>
</organism>
<dbReference type="Gene3D" id="3.40.430.10">
    <property type="entry name" value="Dihydrofolate Reductase, subunit A"/>
    <property type="match status" value="1"/>
</dbReference>
<accession>A0A1G9JXX5</accession>
<dbReference type="GO" id="GO:0008703">
    <property type="term" value="F:5-amino-6-(5-phosphoribosylamino)uracil reductase activity"/>
    <property type="evidence" value="ECO:0007669"/>
    <property type="project" value="InterPro"/>
</dbReference>
<dbReference type="InterPro" id="IPR002734">
    <property type="entry name" value="RibDG_C"/>
</dbReference>
<evidence type="ECO:0000313" key="3">
    <source>
        <dbReference type="Proteomes" id="UP000199475"/>
    </source>
</evidence>
<dbReference type="PANTHER" id="PTHR38011:SF11">
    <property type="entry name" value="2,5-DIAMINO-6-RIBOSYLAMINO-4(3H)-PYRIMIDINONE 5'-PHOSPHATE REDUCTASE"/>
    <property type="match status" value="1"/>
</dbReference>
<dbReference type="STRING" id="686624.SAMN04488242_1515"/>
<dbReference type="Pfam" id="PF01872">
    <property type="entry name" value="RibD_C"/>
    <property type="match status" value="1"/>
</dbReference>
<dbReference type="AlphaFoldDB" id="A0A1G9JXX5"/>
<reference evidence="2 3" key="1">
    <citation type="submission" date="2016-10" db="EMBL/GenBank/DDBJ databases">
        <authorList>
            <person name="de Groot N.N."/>
        </authorList>
    </citation>
    <scope>NUCLEOTIDE SEQUENCE [LARGE SCALE GENOMIC DNA]</scope>
    <source>
        <strain evidence="2 3">CGMCC 1.9159</strain>
    </source>
</reference>
<feature type="domain" description="Bacterial bifunctional deaminase-reductase C-terminal" evidence="1">
    <location>
        <begin position="7"/>
        <end position="179"/>
    </location>
</feature>
<dbReference type="EMBL" id="FNGP01000002">
    <property type="protein sequence ID" value="SDL42024.1"/>
    <property type="molecule type" value="Genomic_DNA"/>
</dbReference>
<dbReference type="Proteomes" id="UP000199475">
    <property type="component" value="Unassembled WGS sequence"/>
</dbReference>
<protein>
    <submittedName>
        <fullName evidence="2">Dihydrofolate reductase</fullName>
    </submittedName>
</protein>